<sequence>MNKKTKFITIGIIAIFSFTSLFIFSFIFFPNLQTSINSSNDNGRTLQEEVSNITIIIDYSGVKDNEIYSNITLINFNTTVYHAILNCSEIKVQDYG</sequence>
<feature type="non-terminal residue" evidence="2">
    <location>
        <position position="96"/>
    </location>
</feature>
<keyword evidence="1" id="KW-0812">Transmembrane</keyword>
<protein>
    <submittedName>
        <fullName evidence="2">Uncharacterized protein</fullName>
    </submittedName>
</protein>
<evidence type="ECO:0000256" key="1">
    <source>
        <dbReference type="SAM" id="Phobius"/>
    </source>
</evidence>
<name>A0A0F9PB48_9ZZZZ</name>
<evidence type="ECO:0000313" key="2">
    <source>
        <dbReference type="EMBL" id="KKN27314.1"/>
    </source>
</evidence>
<comment type="caution">
    <text evidence="2">The sequence shown here is derived from an EMBL/GenBank/DDBJ whole genome shotgun (WGS) entry which is preliminary data.</text>
</comment>
<dbReference type="EMBL" id="LAZR01002647">
    <property type="protein sequence ID" value="KKN27314.1"/>
    <property type="molecule type" value="Genomic_DNA"/>
</dbReference>
<proteinExistence type="predicted"/>
<gene>
    <name evidence="2" type="ORF">LCGC14_0865700</name>
</gene>
<dbReference type="AlphaFoldDB" id="A0A0F9PB48"/>
<feature type="transmembrane region" description="Helical" evidence="1">
    <location>
        <begin position="7"/>
        <end position="29"/>
    </location>
</feature>
<organism evidence="2">
    <name type="scientific">marine sediment metagenome</name>
    <dbReference type="NCBI Taxonomy" id="412755"/>
    <lineage>
        <taxon>unclassified sequences</taxon>
        <taxon>metagenomes</taxon>
        <taxon>ecological metagenomes</taxon>
    </lineage>
</organism>
<accession>A0A0F9PB48</accession>
<reference evidence="2" key="1">
    <citation type="journal article" date="2015" name="Nature">
        <title>Complex archaea that bridge the gap between prokaryotes and eukaryotes.</title>
        <authorList>
            <person name="Spang A."/>
            <person name="Saw J.H."/>
            <person name="Jorgensen S.L."/>
            <person name="Zaremba-Niedzwiedzka K."/>
            <person name="Martijn J."/>
            <person name="Lind A.E."/>
            <person name="van Eijk R."/>
            <person name="Schleper C."/>
            <person name="Guy L."/>
            <person name="Ettema T.J."/>
        </authorList>
    </citation>
    <scope>NUCLEOTIDE SEQUENCE</scope>
</reference>
<keyword evidence="1" id="KW-1133">Transmembrane helix</keyword>
<keyword evidence="1" id="KW-0472">Membrane</keyword>